<feature type="non-terminal residue" evidence="20">
    <location>
        <position position="1"/>
    </location>
</feature>
<dbReference type="InterPro" id="IPR000488">
    <property type="entry name" value="Death_dom"/>
</dbReference>
<keyword evidence="10 16" id="KW-1015">Disulfide bond</keyword>
<comment type="caution">
    <text evidence="16">Lacks conserved residue(s) required for the propagation of feature annotation.</text>
</comment>
<feature type="domain" description="TNFR-Cys" evidence="19">
    <location>
        <begin position="62"/>
        <end position="101"/>
    </location>
</feature>
<feature type="disulfide bond" evidence="16">
    <location>
        <begin position="63"/>
        <end position="78"/>
    </location>
</feature>
<dbReference type="Gene3D" id="1.10.533.10">
    <property type="entry name" value="Death Domain, Fas"/>
    <property type="match status" value="1"/>
</dbReference>
<evidence type="ECO:0000256" key="4">
    <source>
        <dbReference type="ARBA" id="ARBA00022475"/>
    </source>
</evidence>
<evidence type="ECO:0000256" key="16">
    <source>
        <dbReference type="PROSITE-ProRule" id="PRU00206"/>
    </source>
</evidence>
<organism evidence="20 21">
    <name type="scientific">Rostratula benghalensis</name>
    <name type="common">greater painted-snipe</name>
    <dbReference type="NCBI Taxonomy" id="118793"/>
    <lineage>
        <taxon>Eukaryota</taxon>
        <taxon>Metazoa</taxon>
        <taxon>Chordata</taxon>
        <taxon>Craniata</taxon>
        <taxon>Vertebrata</taxon>
        <taxon>Euteleostomi</taxon>
        <taxon>Archelosauria</taxon>
        <taxon>Archosauria</taxon>
        <taxon>Dinosauria</taxon>
        <taxon>Saurischia</taxon>
        <taxon>Theropoda</taxon>
        <taxon>Coelurosauria</taxon>
        <taxon>Aves</taxon>
        <taxon>Neognathae</taxon>
        <taxon>Neoaves</taxon>
        <taxon>Charadriiformes</taxon>
        <taxon>Rostratulidae</taxon>
        <taxon>Rostratula</taxon>
    </lineage>
</organism>
<keyword evidence="4" id="KW-1003">Cell membrane</keyword>
<dbReference type="InterPro" id="IPR001368">
    <property type="entry name" value="TNFR/NGFR_Cys_rich_reg"/>
</dbReference>
<feature type="repeat" description="TNFR-Cys" evidence="16">
    <location>
        <begin position="18"/>
        <end position="61"/>
    </location>
</feature>
<evidence type="ECO:0000313" key="20">
    <source>
        <dbReference type="EMBL" id="NXJ67501.1"/>
    </source>
</evidence>
<dbReference type="InterPro" id="IPR008063">
    <property type="entry name" value="Fas_rcpt"/>
</dbReference>
<dbReference type="GO" id="GO:0005516">
    <property type="term" value="F:calmodulin binding"/>
    <property type="evidence" value="ECO:0007669"/>
    <property type="project" value="UniProtKB-KW"/>
</dbReference>
<dbReference type="GO" id="GO:0005031">
    <property type="term" value="F:tumor necrosis factor receptor activity"/>
    <property type="evidence" value="ECO:0007669"/>
    <property type="project" value="TreeGrafter"/>
</dbReference>
<feature type="non-terminal residue" evidence="20">
    <location>
        <position position="273"/>
    </location>
</feature>
<evidence type="ECO:0000256" key="17">
    <source>
        <dbReference type="SAM" id="MobiDB-lite"/>
    </source>
</evidence>
<dbReference type="GO" id="GO:0097192">
    <property type="term" value="P:extrinsic apoptotic signaling pathway in absence of ligand"/>
    <property type="evidence" value="ECO:0007669"/>
    <property type="project" value="TreeGrafter"/>
</dbReference>
<dbReference type="Pfam" id="PF00531">
    <property type="entry name" value="Death"/>
    <property type="match status" value="1"/>
</dbReference>
<keyword evidence="4" id="KW-0472">Membrane</keyword>
<evidence type="ECO:0000256" key="9">
    <source>
        <dbReference type="ARBA" id="ARBA00023139"/>
    </source>
</evidence>
<evidence type="ECO:0000313" key="21">
    <source>
        <dbReference type="Proteomes" id="UP000545435"/>
    </source>
</evidence>
<dbReference type="Proteomes" id="UP000545435">
    <property type="component" value="Unassembled WGS sequence"/>
</dbReference>
<evidence type="ECO:0000256" key="3">
    <source>
        <dbReference type="ARBA" id="ARBA00015761"/>
    </source>
</evidence>
<dbReference type="SMART" id="SM00005">
    <property type="entry name" value="DEATH"/>
    <property type="match status" value="1"/>
</dbReference>
<keyword evidence="6" id="KW-0732">Signal</keyword>
<dbReference type="SUPFAM" id="SSF47986">
    <property type="entry name" value="DEATH domain"/>
    <property type="match status" value="1"/>
</dbReference>
<dbReference type="GO" id="GO:0031265">
    <property type="term" value="C:CD95 death-inducing signaling complex"/>
    <property type="evidence" value="ECO:0007669"/>
    <property type="project" value="TreeGrafter"/>
</dbReference>
<evidence type="ECO:0000256" key="12">
    <source>
        <dbReference type="ARBA" id="ARBA00023288"/>
    </source>
</evidence>
<dbReference type="GO" id="GO:0097527">
    <property type="term" value="P:necroptotic signaling pathway"/>
    <property type="evidence" value="ECO:0007669"/>
    <property type="project" value="TreeGrafter"/>
</dbReference>
<evidence type="ECO:0000256" key="14">
    <source>
        <dbReference type="ARBA" id="ARBA00032338"/>
    </source>
</evidence>
<feature type="domain" description="TNFR-Cys" evidence="19">
    <location>
        <begin position="18"/>
        <end position="61"/>
    </location>
</feature>
<evidence type="ECO:0000259" key="19">
    <source>
        <dbReference type="PROSITE" id="PS50050"/>
    </source>
</evidence>
<dbReference type="EMBL" id="VXAI01000209">
    <property type="protein sequence ID" value="NXJ67501.1"/>
    <property type="molecule type" value="Genomic_DNA"/>
</dbReference>
<keyword evidence="11" id="KW-0325">Glycoprotein</keyword>
<keyword evidence="12" id="KW-0449">Lipoprotein</keyword>
<keyword evidence="8" id="KW-0112">Calmodulin-binding</keyword>
<keyword evidence="7" id="KW-0677">Repeat</keyword>
<name>A0A7L0DJ90_9CHAR</name>
<dbReference type="AlphaFoldDB" id="A0A7L0DJ90"/>
<keyword evidence="21" id="KW-1185">Reference proteome</keyword>
<evidence type="ECO:0000259" key="18">
    <source>
        <dbReference type="PROSITE" id="PS50017"/>
    </source>
</evidence>
<evidence type="ECO:0000256" key="10">
    <source>
        <dbReference type="ARBA" id="ARBA00023157"/>
    </source>
</evidence>
<dbReference type="SMART" id="SM00208">
    <property type="entry name" value="TNFR"/>
    <property type="match status" value="2"/>
</dbReference>
<feature type="compositionally biased region" description="Basic and acidic residues" evidence="17">
    <location>
        <begin position="250"/>
        <end position="264"/>
    </location>
</feature>
<evidence type="ECO:0000256" key="8">
    <source>
        <dbReference type="ARBA" id="ARBA00022860"/>
    </source>
</evidence>
<evidence type="ECO:0000256" key="7">
    <source>
        <dbReference type="ARBA" id="ARBA00022737"/>
    </source>
</evidence>
<evidence type="ECO:0000256" key="11">
    <source>
        <dbReference type="ARBA" id="ARBA00023180"/>
    </source>
</evidence>
<proteinExistence type="predicted"/>
<dbReference type="GO" id="GO:0032872">
    <property type="term" value="P:regulation of stress-activated MAPK cascade"/>
    <property type="evidence" value="ECO:0007669"/>
    <property type="project" value="TreeGrafter"/>
</dbReference>
<evidence type="ECO:0000256" key="5">
    <source>
        <dbReference type="ARBA" id="ARBA00022703"/>
    </source>
</evidence>
<gene>
    <name evidence="20" type="primary">Fas</name>
    <name evidence="20" type="ORF">ROSBEN_R06637</name>
</gene>
<evidence type="ECO:0000256" key="13">
    <source>
        <dbReference type="ARBA" id="ARBA00030181"/>
    </source>
</evidence>
<evidence type="ECO:0000256" key="6">
    <source>
        <dbReference type="ARBA" id="ARBA00022729"/>
    </source>
</evidence>
<dbReference type="Gene3D" id="2.10.50.10">
    <property type="entry name" value="Tumor Necrosis Factor Receptor, subunit A, domain 2"/>
    <property type="match status" value="1"/>
</dbReference>
<dbReference type="GO" id="GO:0097049">
    <property type="term" value="P:motor neuron apoptotic process"/>
    <property type="evidence" value="ECO:0007669"/>
    <property type="project" value="TreeGrafter"/>
</dbReference>
<dbReference type="PROSITE" id="PS50050">
    <property type="entry name" value="TNFR_NGFR_2"/>
    <property type="match status" value="2"/>
</dbReference>
<feature type="domain" description="Death" evidence="18">
    <location>
        <begin position="157"/>
        <end position="224"/>
    </location>
</feature>
<comment type="subcellular location">
    <subcellularLocation>
        <location evidence="1">Cell membrane</location>
        <topology evidence="1">Single-pass type I membrane protein</topology>
    </subcellularLocation>
    <subcellularLocation>
        <location evidence="2">Membrane raft</location>
    </subcellularLocation>
</comment>
<evidence type="ECO:0000256" key="2">
    <source>
        <dbReference type="ARBA" id="ARBA00004285"/>
    </source>
</evidence>
<dbReference type="PANTHER" id="PTHR46874">
    <property type="entry name" value="TUMOR NECROSIS FACTOR RECEPTOR SUPERFAMILY MEMBER 6"/>
    <property type="match status" value="1"/>
</dbReference>
<dbReference type="GO" id="GO:0009897">
    <property type="term" value="C:external side of plasma membrane"/>
    <property type="evidence" value="ECO:0007669"/>
    <property type="project" value="TreeGrafter"/>
</dbReference>
<dbReference type="GO" id="GO:0006955">
    <property type="term" value="P:immune response"/>
    <property type="evidence" value="ECO:0007669"/>
    <property type="project" value="InterPro"/>
</dbReference>
<reference evidence="20 21" key="1">
    <citation type="submission" date="2019-09" db="EMBL/GenBank/DDBJ databases">
        <title>Bird 10,000 Genomes (B10K) Project - Family phase.</title>
        <authorList>
            <person name="Zhang G."/>
        </authorList>
    </citation>
    <scope>NUCLEOTIDE SEQUENCE [LARGE SCALE GENOMIC DNA]</scope>
    <source>
        <strain evidence="20">B10K-DU-006-20</strain>
        <tissue evidence="20">Mixed tissue sample</tissue>
    </source>
</reference>
<feature type="repeat" description="TNFR-Cys" evidence="16">
    <location>
        <begin position="62"/>
        <end position="101"/>
    </location>
</feature>
<evidence type="ECO:0000256" key="15">
    <source>
        <dbReference type="ARBA" id="ARBA00032502"/>
    </source>
</evidence>
<keyword evidence="9" id="KW-0564">Palmitate</keyword>
<dbReference type="PANTHER" id="PTHR46874:SF1">
    <property type="entry name" value="TUMOR NECROSIS FACTOR RECEPTOR SUPERFAMILY MEMBER 6"/>
    <property type="match status" value="1"/>
</dbReference>
<accession>A0A7L0DJ90</accession>
<comment type="caution">
    <text evidence="20">The sequence shown here is derived from an EMBL/GenBank/DDBJ whole genome shotgun (WGS) entry which is preliminary data.</text>
</comment>
<dbReference type="PRINTS" id="PR01680">
    <property type="entry name" value="TNFACTORR6"/>
</dbReference>
<dbReference type="GO" id="GO:0043066">
    <property type="term" value="P:negative regulation of apoptotic process"/>
    <property type="evidence" value="ECO:0007669"/>
    <property type="project" value="TreeGrafter"/>
</dbReference>
<protein>
    <recommendedName>
        <fullName evidence="3">Tumor necrosis factor receptor superfamily member 6</fullName>
    </recommendedName>
    <alternativeName>
        <fullName evidence="14">Apo-1 antigen</fullName>
    </alternativeName>
    <alternativeName>
        <fullName evidence="15">Apoptosis-mediating surface antigen FAS</fullName>
    </alternativeName>
    <alternativeName>
        <fullName evidence="13">FASLG receptor</fullName>
    </alternativeName>
</protein>
<keyword evidence="5" id="KW-0053">Apoptosis</keyword>
<dbReference type="InterPro" id="IPR011029">
    <property type="entry name" value="DEATH-like_dom_sf"/>
</dbReference>
<dbReference type="Pfam" id="PF00020">
    <property type="entry name" value="TNFR_c6"/>
    <property type="match status" value="2"/>
</dbReference>
<sequence length="273" mass="30269">GFVKKISCPTDTAAHCRRCEGGKEYMDHINDSDKCLRCSSCDRILGFEVGRNCTSEENTECTCAENYFCNSTLPCQHCHPCTTCESGVIETPCTLTSNTVCRIEGTTLKKKQTKNNKTKPKLKGAKSSDFSLLLLDIDLSSHVTGIAEEMTLQEVLKFVRYHQVPEPVIDQTLRDNFNDTSEQKIKLFGVWYQRHGIKGAYGTLIGSLRELKMCAVADKIEGKLKAAAPSRQEGGQPCSSDAEHSQACTQEHRNSNSDSTELHKTFSGLLEET</sequence>
<dbReference type="GO" id="GO:0006924">
    <property type="term" value="P:activation-induced cell death of T cells"/>
    <property type="evidence" value="ECO:0007669"/>
    <property type="project" value="TreeGrafter"/>
</dbReference>
<feature type="region of interest" description="Disordered" evidence="17">
    <location>
        <begin position="226"/>
        <end position="273"/>
    </location>
</feature>
<evidence type="ECO:0000256" key="1">
    <source>
        <dbReference type="ARBA" id="ARBA00004251"/>
    </source>
</evidence>
<dbReference type="PROSITE" id="PS50017">
    <property type="entry name" value="DEATH_DOMAIN"/>
    <property type="match status" value="1"/>
</dbReference>
<dbReference type="GO" id="GO:0045121">
    <property type="term" value="C:membrane raft"/>
    <property type="evidence" value="ECO:0007669"/>
    <property type="project" value="UniProtKB-SubCell"/>
</dbReference>
<dbReference type="SUPFAM" id="SSF57586">
    <property type="entry name" value="TNF receptor-like"/>
    <property type="match status" value="2"/>
</dbReference>